<sequence>MIGCQENVILRPANRCGNHYGAWGKTVLYCITVVKQGLFYDSYFFWSFPSVSGALVAKIADMTLYFIECFVYKILATFLSICERLLELHTYAKSSHLTKQLVKASSHV</sequence>
<dbReference type="EMBL" id="CM040985">
    <property type="protein sequence ID" value="MCJ8737395.1"/>
    <property type="molecule type" value="Genomic_DNA"/>
</dbReference>
<name>A0ACC5YNK3_9TELE</name>
<protein>
    <submittedName>
        <fullName evidence="1">Uncharacterized protein</fullName>
    </submittedName>
</protein>
<comment type="caution">
    <text evidence="1">The sequence shown here is derived from an EMBL/GenBank/DDBJ whole genome shotgun (WGS) entry which is preliminary data.</text>
</comment>
<evidence type="ECO:0000313" key="1">
    <source>
        <dbReference type="EMBL" id="MCJ8737395.1"/>
    </source>
</evidence>
<gene>
    <name evidence="1" type="ORF">PDJAM_G00023500</name>
</gene>
<dbReference type="Proteomes" id="UP000830395">
    <property type="component" value="Chromosome 11"/>
</dbReference>
<accession>A0ACC5YNK3</accession>
<proteinExistence type="predicted"/>
<keyword evidence="2" id="KW-1185">Reference proteome</keyword>
<evidence type="ECO:0000313" key="2">
    <source>
        <dbReference type="Proteomes" id="UP000830395"/>
    </source>
</evidence>
<reference evidence="1" key="1">
    <citation type="submission" date="2020-02" db="EMBL/GenBank/DDBJ databases">
        <title>Genome sequencing of the panga catfish, Pangasius djambal.</title>
        <authorList>
            <person name="Wen M."/>
            <person name="Zahm M."/>
            <person name="Roques C."/>
            <person name="Cabau C."/>
            <person name="Klopp C."/>
            <person name="Donnadieu C."/>
            <person name="Jouanno E."/>
            <person name="Avarre J.-C."/>
            <person name="Campet M."/>
            <person name="Ha T."/>
            <person name="Dugue R."/>
            <person name="Lampietro C."/>
            <person name="Louis A."/>
            <person name="Herpin A."/>
            <person name="Echchiki A."/>
            <person name="Berthelot C."/>
            <person name="Parey E."/>
            <person name="Roest-Crollius H."/>
            <person name="Braasch I."/>
            <person name="Postlethwait J.H."/>
            <person name="Bobe J."/>
            <person name="Montfort J."/>
            <person name="Bouchez O."/>
            <person name="Begum T."/>
            <person name="Schartl M."/>
            <person name="Gustiano R."/>
            <person name="Guiguen Y."/>
        </authorList>
    </citation>
    <scope>NUCLEOTIDE SEQUENCE</scope>
    <source>
        <strain evidence="1">Pdj_M5554</strain>
    </source>
</reference>
<organism evidence="1 2">
    <name type="scientific">Pangasius djambal</name>
    <dbReference type="NCBI Taxonomy" id="1691987"/>
    <lineage>
        <taxon>Eukaryota</taxon>
        <taxon>Metazoa</taxon>
        <taxon>Chordata</taxon>
        <taxon>Craniata</taxon>
        <taxon>Vertebrata</taxon>
        <taxon>Euteleostomi</taxon>
        <taxon>Actinopterygii</taxon>
        <taxon>Neopterygii</taxon>
        <taxon>Teleostei</taxon>
        <taxon>Ostariophysi</taxon>
        <taxon>Siluriformes</taxon>
        <taxon>Pangasiidae</taxon>
        <taxon>Pangasius</taxon>
    </lineage>
</organism>